<comment type="caution">
    <text evidence="2">The sequence shown here is derived from an EMBL/GenBank/DDBJ whole genome shotgun (WGS) entry which is preliminary data.</text>
</comment>
<organism evidence="2 3">
    <name type="scientific">Protopolystoma xenopodis</name>
    <dbReference type="NCBI Taxonomy" id="117903"/>
    <lineage>
        <taxon>Eukaryota</taxon>
        <taxon>Metazoa</taxon>
        <taxon>Spiralia</taxon>
        <taxon>Lophotrochozoa</taxon>
        <taxon>Platyhelminthes</taxon>
        <taxon>Monogenea</taxon>
        <taxon>Polyopisthocotylea</taxon>
        <taxon>Polystomatidea</taxon>
        <taxon>Polystomatidae</taxon>
        <taxon>Protopolystoma</taxon>
    </lineage>
</organism>
<dbReference type="EMBL" id="CAAALY010266477">
    <property type="protein sequence ID" value="VEL40791.1"/>
    <property type="molecule type" value="Genomic_DNA"/>
</dbReference>
<proteinExistence type="predicted"/>
<keyword evidence="3" id="KW-1185">Reference proteome</keyword>
<feature type="compositionally biased region" description="Polar residues" evidence="1">
    <location>
        <begin position="113"/>
        <end position="123"/>
    </location>
</feature>
<feature type="region of interest" description="Disordered" evidence="1">
    <location>
        <begin position="66"/>
        <end position="147"/>
    </location>
</feature>
<reference evidence="2" key="1">
    <citation type="submission" date="2018-11" db="EMBL/GenBank/DDBJ databases">
        <authorList>
            <consortium name="Pathogen Informatics"/>
        </authorList>
    </citation>
    <scope>NUCLEOTIDE SEQUENCE</scope>
</reference>
<evidence type="ECO:0000256" key="1">
    <source>
        <dbReference type="SAM" id="MobiDB-lite"/>
    </source>
</evidence>
<gene>
    <name evidence="2" type="ORF">PXEA_LOCUS34231</name>
</gene>
<feature type="compositionally biased region" description="Polar residues" evidence="1">
    <location>
        <begin position="90"/>
        <end position="104"/>
    </location>
</feature>
<evidence type="ECO:0000313" key="2">
    <source>
        <dbReference type="EMBL" id="VEL40791.1"/>
    </source>
</evidence>
<dbReference type="AlphaFoldDB" id="A0A448XN98"/>
<dbReference type="Proteomes" id="UP000784294">
    <property type="component" value="Unassembled WGS sequence"/>
</dbReference>
<accession>A0A448XN98</accession>
<sequence>MESLNRLSLTCLASDLREIWQVALEVSAVYRHRLILGHWLASKATGFHWCQQQIHQHRQQTEMWRPNSFLPKPKPQHSSAINSFPPGSVDCTNQQEPQMPTESQFGCYLKPNPESTCPLNQQTSSDSLRSDSHLSREPVFFNRTYED</sequence>
<evidence type="ECO:0000313" key="3">
    <source>
        <dbReference type="Proteomes" id="UP000784294"/>
    </source>
</evidence>
<name>A0A448XN98_9PLAT</name>
<protein>
    <submittedName>
        <fullName evidence="2">Uncharacterized protein</fullName>
    </submittedName>
</protein>